<evidence type="ECO:0000256" key="1">
    <source>
        <dbReference type="SAM" id="MobiDB-lite"/>
    </source>
</evidence>
<reference evidence="3" key="3">
    <citation type="journal article" date="1995" name="Curr. Genet.">
        <title>The rps3-rpl16-nad3-rps12 gene cluster in rice mitochondrial DNA is transcribed from alternative promoters.</title>
        <authorList>
            <person name="Nakazono M."/>
            <person name="Itadani H."/>
            <person name="Wakasugi T."/>
            <person name="Tsutsumi N."/>
            <person name="Sugiura M."/>
            <person name="Hirai A."/>
        </authorList>
    </citation>
    <scope>NUCLEOTIDE SEQUENCE</scope>
</reference>
<geneLocation type="mitochondrion" evidence="3"/>
<organism evidence="3">
    <name type="scientific">Oryza sativa subsp. japonica</name>
    <name type="common">Rice</name>
    <dbReference type="NCBI Taxonomy" id="39947"/>
    <lineage>
        <taxon>Eukaryota</taxon>
        <taxon>Viridiplantae</taxon>
        <taxon>Streptophyta</taxon>
        <taxon>Embryophyta</taxon>
        <taxon>Tracheophyta</taxon>
        <taxon>Spermatophyta</taxon>
        <taxon>Magnoliopsida</taxon>
        <taxon>Liliopsida</taxon>
        <taxon>Poales</taxon>
        <taxon>Poaceae</taxon>
        <taxon>BOP clade</taxon>
        <taxon>Oryzoideae</taxon>
        <taxon>Oryzeae</taxon>
        <taxon>Oryzinae</taxon>
        <taxon>Oryza</taxon>
        <taxon>Oryza sativa</taxon>
    </lineage>
</organism>
<dbReference type="GO" id="GO:0005739">
    <property type="term" value="C:mitochondrion"/>
    <property type="evidence" value="ECO:0000250"/>
    <property type="project" value="Gramene"/>
</dbReference>
<keyword evidence="2" id="KW-1133">Transmembrane helix</keyword>
<proteinExistence type="predicted"/>
<evidence type="ECO:0000313" key="3">
    <source>
        <dbReference type="EMBL" id="BAA06812.1"/>
    </source>
</evidence>
<keyword evidence="2" id="KW-0472">Membrane</keyword>
<feature type="region of interest" description="Disordered" evidence="1">
    <location>
        <begin position="75"/>
        <end position="107"/>
    </location>
</feature>
<name>Q35303_ORYSJ</name>
<keyword evidence="2" id="KW-0812">Transmembrane</keyword>
<feature type="transmembrane region" description="Helical" evidence="2">
    <location>
        <begin position="34"/>
        <end position="52"/>
    </location>
</feature>
<reference evidence="3" key="2">
    <citation type="journal article" date="1994" name="Plant Cell Physiol.">
        <title>Nucleotide sequence of a 28-kbp portion of rice mitochondrial DNA: the existence of many sequences that correspond to parts of mitochondrial genes in intergenic regions.</title>
        <authorList>
            <person name="Itadani H."/>
            <person name="Wakasugi T."/>
            <person name="Sugita M."/>
            <person name="Sugiura M."/>
            <person name="Nakazono M."/>
            <person name="Hirai A."/>
        </authorList>
    </citation>
    <scope>NUCLEOTIDE SEQUENCE</scope>
</reference>
<accession>Q35303</accession>
<sequence length="123" mass="13692">MDQDLLSLYGQYQSTKVDHMDVEKALDFVMNWKHLFSISIYLVHIFVSCVLGRNSISKEKVLEDFFNLSLADSPRYLDLPPPRSKLSSPAPLAGPEASSPLTDSSDSVKMKVISQKIGLSKTS</sequence>
<dbReference type="PIR" id="T03191">
    <property type="entry name" value="T03191"/>
</dbReference>
<protein>
    <submittedName>
        <fullName evidence="3">ORF123</fullName>
    </submittedName>
</protein>
<dbReference type="AlphaFoldDB" id="Q35303"/>
<reference evidence="3" key="1">
    <citation type="journal article" date="1985" name="Dokl. Akad. Nauk SSSR">
        <title>Structure of long and short copies of the mobile dispersed gene MDG3 of Drosophila melanogaster.</title>
        <authorList>
            <person name="Baev A.A."/>
            <person name="Dzhumagaliev E.B."/>
            <person name="Lyubomirskaya N.V."/>
            <person name="Mizrokhi L.Y."/>
            <person name="Il'in Y.V."/>
        </authorList>
    </citation>
    <scope>NUCLEOTIDE SEQUENCE</scope>
</reference>
<dbReference type="EMBL" id="D32052">
    <property type="protein sequence ID" value="BAA06812.1"/>
    <property type="molecule type" value="Genomic_DNA"/>
</dbReference>
<keyword evidence="3" id="KW-0496">Mitochondrion</keyword>
<evidence type="ECO:0000256" key="2">
    <source>
        <dbReference type="SAM" id="Phobius"/>
    </source>
</evidence>